<evidence type="ECO:0000313" key="6">
    <source>
        <dbReference type="Proteomes" id="UP000198942"/>
    </source>
</evidence>
<sequence length="246" mass="25445">METSLKDKVALVTGASKGLGKAIAFSLSKAGATVIVNYNSSKTEAEAIVKQIEAEGGKAVALQADVSNEAAVKQLFEEIGKVAGSVDILVNNAGINPTKTLAEVTLADFQQSLDINLTSAFLTTQLAIPGMIEKNYGRIINFSSVAAQLGGVIGPHYAAAKAGLIGLTHSYAAMLAKHGGITANAIAPALIETDMLKSNTNIKPTLIPIGRFGQPDEVADVVLLLATNGYITGQTISVNGGWYMTS</sequence>
<proteinExistence type="inferred from homology"/>
<dbReference type="InterPro" id="IPR050259">
    <property type="entry name" value="SDR"/>
</dbReference>
<name>A0A1H8LLH2_9SPHI</name>
<keyword evidence="6" id="KW-1185">Reference proteome</keyword>
<accession>A0A1H8LLH2</accession>
<comment type="similarity">
    <text evidence="1 3">Belongs to the short-chain dehydrogenases/reductases (SDR) family.</text>
</comment>
<dbReference type="PROSITE" id="PS00061">
    <property type="entry name" value="ADH_SHORT"/>
    <property type="match status" value="1"/>
</dbReference>
<dbReference type="SUPFAM" id="SSF51735">
    <property type="entry name" value="NAD(P)-binding Rossmann-fold domains"/>
    <property type="match status" value="1"/>
</dbReference>
<reference evidence="6" key="1">
    <citation type="submission" date="2016-10" db="EMBL/GenBank/DDBJ databases">
        <authorList>
            <person name="Varghese N."/>
            <person name="Submissions S."/>
        </authorList>
    </citation>
    <scope>NUCLEOTIDE SEQUENCE [LARGE SCALE GENOMIC DNA]</scope>
    <source>
        <strain evidence="6">Gh-48</strain>
    </source>
</reference>
<dbReference type="InterPro" id="IPR036291">
    <property type="entry name" value="NAD(P)-bd_dom_sf"/>
</dbReference>
<dbReference type="OrthoDB" id="9804104at2"/>
<dbReference type="PRINTS" id="PR00080">
    <property type="entry name" value="SDRFAMILY"/>
</dbReference>
<dbReference type="PANTHER" id="PTHR42879:SF2">
    <property type="entry name" value="3-OXOACYL-[ACYL-CARRIER-PROTEIN] REDUCTASE FABG"/>
    <property type="match status" value="1"/>
</dbReference>
<dbReference type="STRING" id="551995.SAMN05192574_105152"/>
<evidence type="ECO:0000256" key="2">
    <source>
        <dbReference type="ARBA" id="ARBA00023002"/>
    </source>
</evidence>
<dbReference type="PRINTS" id="PR00081">
    <property type="entry name" value="GDHRDH"/>
</dbReference>
<dbReference type="GO" id="GO:0016491">
    <property type="term" value="F:oxidoreductase activity"/>
    <property type="evidence" value="ECO:0007669"/>
    <property type="project" value="UniProtKB-KW"/>
</dbReference>
<dbReference type="PANTHER" id="PTHR42879">
    <property type="entry name" value="3-OXOACYL-(ACYL-CARRIER-PROTEIN) REDUCTASE"/>
    <property type="match status" value="1"/>
</dbReference>
<dbReference type="InterPro" id="IPR057326">
    <property type="entry name" value="KR_dom"/>
</dbReference>
<evidence type="ECO:0000256" key="3">
    <source>
        <dbReference type="RuleBase" id="RU000363"/>
    </source>
</evidence>
<dbReference type="InterPro" id="IPR020904">
    <property type="entry name" value="Sc_DH/Rdtase_CS"/>
</dbReference>
<evidence type="ECO:0000256" key="1">
    <source>
        <dbReference type="ARBA" id="ARBA00006484"/>
    </source>
</evidence>
<dbReference type="GO" id="GO:0032787">
    <property type="term" value="P:monocarboxylic acid metabolic process"/>
    <property type="evidence" value="ECO:0007669"/>
    <property type="project" value="UniProtKB-ARBA"/>
</dbReference>
<dbReference type="Pfam" id="PF00106">
    <property type="entry name" value="adh_short"/>
    <property type="match status" value="1"/>
</dbReference>
<dbReference type="Proteomes" id="UP000198942">
    <property type="component" value="Unassembled WGS sequence"/>
</dbReference>
<keyword evidence="2" id="KW-0560">Oxidoreductase</keyword>
<dbReference type="AlphaFoldDB" id="A0A1H8LLH2"/>
<dbReference type="FunFam" id="3.40.50.720:FF:000173">
    <property type="entry name" value="3-oxoacyl-[acyl-carrier protein] reductase"/>
    <property type="match status" value="1"/>
</dbReference>
<organism evidence="5 6">
    <name type="scientific">Mucilaginibacter gossypiicola</name>
    <dbReference type="NCBI Taxonomy" id="551995"/>
    <lineage>
        <taxon>Bacteria</taxon>
        <taxon>Pseudomonadati</taxon>
        <taxon>Bacteroidota</taxon>
        <taxon>Sphingobacteriia</taxon>
        <taxon>Sphingobacteriales</taxon>
        <taxon>Sphingobacteriaceae</taxon>
        <taxon>Mucilaginibacter</taxon>
    </lineage>
</organism>
<feature type="domain" description="Ketoreductase" evidence="4">
    <location>
        <begin position="8"/>
        <end position="189"/>
    </location>
</feature>
<protein>
    <submittedName>
        <fullName evidence="5">3-oxoacyl-[acyl-carrier protein] reductase</fullName>
    </submittedName>
</protein>
<evidence type="ECO:0000313" key="5">
    <source>
        <dbReference type="EMBL" id="SEO05957.1"/>
    </source>
</evidence>
<gene>
    <name evidence="5" type="ORF">SAMN05192574_105152</name>
</gene>
<dbReference type="EMBL" id="FOCL01000005">
    <property type="protein sequence ID" value="SEO05957.1"/>
    <property type="molecule type" value="Genomic_DNA"/>
</dbReference>
<dbReference type="Gene3D" id="3.40.50.720">
    <property type="entry name" value="NAD(P)-binding Rossmann-like Domain"/>
    <property type="match status" value="1"/>
</dbReference>
<dbReference type="InterPro" id="IPR002347">
    <property type="entry name" value="SDR_fam"/>
</dbReference>
<dbReference type="SMART" id="SM00822">
    <property type="entry name" value="PKS_KR"/>
    <property type="match status" value="1"/>
</dbReference>
<dbReference type="RefSeq" id="WP_091212007.1">
    <property type="nucleotide sequence ID" value="NZ_FOCL01000005.1"/>
</dbReference>
<evidence type="ECO:0000259" key="4">
    <source>
        <dbReference type="SMART" id="SM00822"/>
    </source>
</evidence>